<evidence type="ECO:0000313" key="1">
    <source>
        <dbReference type="EMBL" id="GFR67837.1"/>
    </source>
</evidence>
<dbReference type="Proteomes" id="UP000762676">
    <property type="component" value="Unassembled WGS sequence"/>
</dbReference>
<comment type="caution">
    <text evidence="1">The sequence shown here is derived from an EMBL/GenBank/DDBJ whole genome shotgun (WGS) entry which is preliminary data.</text>
</comment>
<gene>
    <name evidence="1" type="ORF">ElyMa_000260400</name>
</gene>
<sequence length="102" mass="11230">MFANVCCPGGERPLQARALPDQGNEIHQDLGLPNFFGPVSPLLHFEPDHPAREKATDPGQQLYTAATPGGRGDKLIQLMTRDPLILQCLEKTMKCHNPAWPC</sequence>
<accession>A0AAV4F360</accession>
<dbReference type="AlphaFoldDB" id="A0AAV4F360"/>
<dbReference type="EMBL" id="BMAT01000538">
    <property type="protein sequence ID" value="GFR67837.1"/>
    <property type="molecule type" value="Genomic_DNA"/>
</dbReference>
<organism evidence="1 2">
    <name type="scientific">Elysia marginata</name>
    <dbReference type="NCBI Taxonomy" id="1093978"/>
    <lineage>
        <taxon>Eukaryota</taxon>
        <taxon>Metazoa</taxon>
        <taxon>Spiralia</taxon>
        <taxon>Lophotrochozoa</taxon>
        <taxon>Mollusca</taxon>
        <taxon>Gastropoda</taxon>
        <taxon>Heterobranchia</taxon>
        <taxon>Euthyneura</taxon>
        <taxon>Panpulmonata</taxon>
        <taxon>Sacoglossa</taxon>
        <taxon>Placobranchoidea</taxon>
        <taxon>Plakobranchidae</taxon>
        <taxon>Elysia</taxon>
    </lineage>
</organism>
<proteinExistence type="predicted"/>
<keyword evidence="2" id="KW-1185">Reference proteome</keyword>
<evidence type="ECO:0000313" key="2">
    <source>
        <dbReference type="Proteomes" id="UP000762676"/>
    </source>
</evidence>
<protein>
    <submittedName>
        <fullName evidence="1">Uncharacterized protein</fullName>
    </submittedName>
</protein>
<reference evidence="1 2" key="1">
    <citation type="journal article" date="2021" name="Elife">
        <title>Chloroplast acquisition without the gene transfer in kleptoplastic sea slugs, Plakobranchus ocellatus.</title>
        <authorList>
            <person name="Maeda T."/>
            <person name="Takahashi S."/>
            <person name="Yoshida T."/>
            <person name="Shimamura S."/>
            <person name="Takaki Y."/>
            <person name="Nagai Y."/>
            <person name="Toyoda A."/>
            <person name="Suzuki Y."/>
            <person name="Arimoto A."/>
            <person name="Ishii H."/>
            <person name="Satoh N."/>
            <person name="Nishiyama T."/>
            <person name="Hasebe M."/>
            <person name="Maruyama T."/>
            <person name="Minagawa J."/>
            <person name="Obokata J."/>
            <person name="Shigenobu S."/>
        </authorList>
    </citation>
    <scope>NUCLEOTIDE SEQUENCE [LARGE SCALE GENOMIC DNA]</scope>
</reference>
<name>A0AAV4F360_9GAST</name>